<sequence>MTPYKWVMSIAMLVAVLLPEIVYSQSISINGFVQAQKDSERIEVSTVLKDVSALTITLQAIDDYETRLLATERAFRLLTKQSPTLAHKSWLNAHLSSSDVLFIPNPDHPEQQLEVVNIAKQAKAVLTIWHYQEKAQLMEEDLAHYRWQWSDFIAEKGKAKYSALSLALKNADEKTLQWLQGELINTPSLSQADNQLLVLLASFNGSTHLVEQVWRNEADQYSFQLLQGIEQLFSEEETIKQLTIATHNQRLASQAILKLAKEYIDHEVVQNKLVYLLGDDNSGWHAAMAVCASKYEEMIDKLTHFIEDNKSPAVLYVKACVKENS</sequence>
<reference evidence="1 2" key="1">
    <citation type="submission" date="2019-01" db="EMBL/GenBank/DDBJ databases">
        <title>Litorilituus lipolytica sp. nov., isolated from intertidal sand of the Yellow Sea in China.</title>
        <authorList>
            <person name="Liu A."/>
        </authorList>
    </citation>
    <scope>NUCLEOTIDE SEQUENCE [LARGE SCALE GENOMIC DNA]</scope>
    <source>
        <strain evidence="1 2">RZ04</strain>
    </source>
</reference>
<name>A0A502L004_9GAMM</name>
<accession>A0A502L004</accession>
<dbReference type="RefSeq" id="WP_140602970.1">
    <property type="nucleotide sequence ID" value="NZ_SAWY01000019.1"/>
</dbReference>
<protein>
    <submittedName>
        <fullName evidence="1">Uncharacterized protein</fullName>
    </submittedName>
</protein>
<dbReference type="Proteomes" id="UP000315303">
    <property type="component" value="Unassembled WGS sequence"/>
</dbReference>
<comment type="caution">
    <text evidence="1">The sequence shown here is derived from an EMBL/GenBank/DDBJ whole genome shotgun (WGS) entry which is preliminary data.</text>
</comment>
<keyword evidence="2" id="KW-1185">Reference proteome</keyword>
<proteinExistence type="predicted"/>
<evidence type="ECO:0000313" key="1">
    <source>
        <dbReference type="EMBL" id="TPH15571.1"/>
    </source>
</evidence>
<dbReference type="EMBL" id="SAWY01000019">
    <property type="protein sequence ID" value="TPH15571.1"/>
    <property type="molecule type" value="Genomic_DNA"/>
</dbReference>
<gene>
    <name evidence="1" type="ORF">EPA86_08295</name>
</gene>
<dbReference type="OrthoDB" id="5825090at2"/>
<evidence type="ECO:0000313" key="2">
    <source>
        <dbReference type="Proteomes" id="UP000315303"/>
    </source>
</evidence>
<organism evidence="1 2">
    <name type="scientific">Litorilituus lipolyticus</name>
    <dbReference type="NCBI Taxonomy" id="2491017"/>
    <lineage>
        <taxon>Bacteria</taxon>
        <taxon>Pseudomonadati</taxon>
        <taxon>Pseudomonadota</taxon>
        <taxon>Gammaproteobacteria</taxon>
        <taxon>Alteromonadales</taxon>
        <taxon>Colwelliaceae</taxon>
        <taxon>Litorilituus</taxon>
    </lineage>
</organism>
<dbReference type="AlphaFoldDB" id="A0A502L004"/>